<dbReference type="AlphaFoldDB" id="A0A2C6LDQ0"/>
<feature type="transmembrane region" description="Helical" evidence="1">
    <location>
        <begin position="192"/>
        <end position="212"/>
    </location>
</feature>
<evidence type="ECO:0008006" key="4">
    <source>
        <dbReference type="Google" id="ProtNLM"/>
    </source>
</evidence>
<gene>
    <name evidence="2" type="ORF">CSUI_001064</name>
</gene>
<feature type="transmembrane region" description="Helical" evidence="1">
    <location>
        <begin position="140"/>
        <end position="160"/>
    </location>
</feature>
<reference evidence="2 3" key="1">
    <citation type="journal article" date="2017" name="Int. J. Parasitol.">
        <title>The genome of the protozoan parasite Cystoisospora suis and a reverse vaccinology approach to identify vaccine candidates.</title>
        <authorList>
            <person name="Palmieri N."/>
            <person name="Shrestha A."/>
            <person name="Ruttkowski B."/>
            <person name="Beck T."/>
            <person name="Vogl C."/>
            <person name="Tomley F."/>
            <person name="Blake D.P."/>
            <person name="Joachim A."/>
        </authorList>
    </citation>
    <scope>NUCLEOTIDE SEQUENCE [LARGE SCALE GENOMIC DNA]</scope>
    <source>
        <strain evidence="2 3">Wien I</strain>
    </source>
</reference>
<evidence type="ECO:0000313" key="2">
    <source>
        <dbReference type="EMBL" id="PHJ25085.1"/>
    </source>
</evidence>
<dbReference type="GeneID" id="94424481"/>
<dbReference type="RefSeq" id="XP_067926757.1">
    <property type="nucleotide sequence ID" value="XM_068061270.1"/>
</dbReference>
<dbReference type="EMBL" id="MIGC01000424">
    <property type="protein sequence ID" value="PHJ25085.1"/>
    <property type="molecule type" value="Genomic_DNA"/>
</dbReference>
<feature type="non-terminal residue" evidence="2">
    <location>
        <position position="543"/>
    </location>
</feature>
<feature type="transmembrane region" description="Helical" evidence="1">
    <location>
        <begin position="67"/>
        <end position="92"/>
    </location>
</feature>
<keyword evidence="1" id="KW-1133">Transmembrane helix</keyword>
<accession>A0A2C6LDQ0</accession>
<protein>
    <recommendedName>
        <fullName evidence="4">Transmembrane protein</fullName>
    </recommendedName>
</protein>
<evidence type="ECO:0000256" key="1">
    <source>
        <dbReference type="SAM" id="Phobius"/>
    </source>
</evidence>
<evidence type="ECO:0000313" key="3">
    <source>
        <dbReference type="Proteomes" id="UP000221165"/>
    </source>
</evidence>
<keyword evidence="1" id="KW-0472">Membrane</keyword>
<name>A0A2C6LDQ0_9APIC</name>
<dbReference type="Proteomes" id="UP000221165">
    <property type="component" value="Unassembled WGS sequence"/>
</dbReference>
<keyword evidence="3" id="KW-1185">Reference proteome</keyword>
<proteinExistence type="predicted"/>
<dbReference type="VEuPathDB" id="ToxoDB:CSUI_001064"/>
<keyword evidence="1" id="KW-0812">Transmembrane</keyword>
<feature type="transmembrane region" description="Helical" evidence="1">
    <location>
        <begin position="112"/>
        <end position="134"/>
    </location>
</feature>
<feature type="transmembrane region" description="Helical" evidence="1">
    <location>
        <begin position="12"/>
        <end position="29"/>
    </location>
</feature>
<organism evidence="2 3">
    <name type="scientific">Cystoisospora suis</name>
    <dbReference type="NCBI Taxonomy" id="483139"/>
    <lineage>
        <taxon>Eukaryota</taxon>
        <taxon>Sar</taxon>
        <taxon>Alveolata</taxon>
        <taxon>Apicomplexa</taxon>
        <taxon>Conoidasida</taxon>
        <taxon>Coccidia</taxon>
        <taxon>Eucoccidiorida</taxon>
        <taxon>Eimeriorina</taxon>
        <taxon>Sarcocystidae</taxon>
        <taxon>Cystoisospora</taxon>
    </lineage>
</organism>
<comment type="caution">
    <text evidence="2">The sequence shown here is derived from an EMBL/GenBank/DDBJ whole genome shotgun (WGS) entry which is preliminary data.</text>
</comment>
<sequence>MRHLLDCSSAELVIGLAVFSFLLVAYVGFECTTSFGTSCAVPGNMAAKISPSAGSALGSRTHWSPCFFSMILGCVSFSVLLLACSCLARPLYRRQQIVKKKFRANRAPCQNFCTVAPATCMLVVAVCAAILPLYPATSFASPRQIVSVITVIHLFALSTFTGVSSRFLLMLSCCIVVRDFIAAMPARFPPVLFLTNASYVGIVVLYCALLRLRLRRFAVIFLLAEQFPYRLSCAFLPGILHLETFNVRQIMYRQRKCSWRISEGIEVEDPAGHGAAEGGQVAGRQGCRAARAALAAVRAYAKSASTATLSYYRLQGVIGAKQFSNRPCSLVLRTPGTGGQAATTRGLMRAAYRAREESLWARPLSEIDANPLTDASPNCPLRSCIVRCDTCALCLKTVTEGWEEHCNLLRHQTVSDSGHDPVLRDATGGRPASGLQATSTKLESTAAELRCSRRAEPEVCTAPSYTTEQTTVSRAMVQTVCCSGRASFLLVTDGTSTDLDRSPVQTISQKIRIRSCSTNCNFEIKASDCTPGRSRCYAIQKPS</sequence>